<evidence type="ECO:0000256" key="1">
    <source>
        <dbReference type="SAM" id="MobiDB-lite"/>
    </source>
</evidence>
<evidence type="ECO:0000313" key="2">
    <source>
        <dbReference type="EMBL" id="WPU63652.1"/>
    </source>
</evidence>
<protein>
    <submittedName>
        <fullName evidence="2">Uncharacterized protein</fullName>
    </submittedName>
</protein>
<dbReference type="EMBL" id="CP139487">
    <property type="protein sequence ID" value="WPU63652.1"/>
    <property type="molecule type" value="Genomic_DNA"/>
</dbReference>
<feature type="compositionally biased region" description="Polar residues" evidence="1">
    <location>
        <begin position="279"/>
        <end position="293"/>
    </location>
</feature>
<proteinExistence type="predicted"/>
<dbReference type="AlphaFoldDB" id="A0AAX4HK85"/>
<accession>A0AAX4HK85</accession>
<reference evidence="2 3" key="1">
    <citation type="submission" date="2023-11" db="EMBL/GenBank/DDBJ databases">
        <title>Peredibacter starrii A3.12.</title>
        <authorList>
            <person name="Mitchell R.J."/>
        </authorList>
    </citation>
    <scope>NUCLEOTIDE SEQUENCE [LARGE SCALE GENOMIC DNA]</scope>
    <source>
        <strain evidence="2 3">A3.12</strain>
    </source>
</reference>
<sequence length="372" mass="41864">MATLDLKPLSKETIDKMGFNNHDLWMVKIDEELFGPFEVQSLKHYASENEKSFDNALASRLDTNDYHPFWTHAIFQRRAPESLSREKHEGPFWTLENGQKHGPFSFQDIDKKIEMGLLVMTDHLSSDNGDTWKKIFEFSGFDRRTHTANELPEAPTEQSFQKAKILLLEKVEKPHLNTQVELAELAHQGQMEAKVLTLKLDEMTMSNLKSTEVSDSLKWAVPGAAAVFMALMVGGYFALNPSTEMGNIDLVAEKEAPQKMSAPLPSPVGEVPVQRAGPQVTQRRPASVPTFNSPRRPVITSRFPTRVETHMRDRDQEEPVEPQEMPEQHEPPPAQEHSLVGNDNNNQGESLDAAMNGVSQPAEPVVEEVSDF</sequence>
<feature type="compositionally biased region" description="Basic and acidic residues" evidence="1">
    <location>
        <begin position="305"/>
        <end position="317"/>
    </location>
</feature>
<gene>
    <name evidence="2" type="ORF">SOO65_13235</name>
</gene>
<organism evidence="2 3">
    <name type="scientific">Peredibacter starrii</name>
    <dbReference type="NCBI Taxonomy" id="28202"/>
    <lineage>
        <taxon>Bacteria</taxon>
        <taxon>Pseudomonadati</taxon>
        <taxon>Bdellovibrionota</taxon>
        <taxon>Bacteriovoracia</taxon>
        <taxon>Bacteriovoracales</taxon>
        <taxon>Bacteriovoracaceae</taxon>
        <taxon>Peredibacter</taxon>
    </lineage>
</organism>
<evidence type="ECO:0000313" key="3">
    <source>
        <dbReference type="Proteomes" id="UP001324634"/>
    </source>
</evidence>
<name>A0AAX4HK85_9BACT</name>
<dbReference type="RefSeq" id="WP_321390746.1">
    <property type="nucleotide sequence ID" value="NZ_CP139487.1"/>
</dbReference>
<feature type="region of interest" description="Disordered" evidence="1">
    <location>
        <begin position="260"/>
        <end position="372"/>
    </location>
</feature>
<keyword evidence="3" id="KW-1185">Reference proteome</keyword>
<dbReference type="KEGG" id="psti:SOO65_13235"/>
<dbReference type="Proteomes" id="UP001324634">
    <property type="component" value="Chromosome"/>
</dbReference>